<evidence type="ECO:0000256" key="1">
    <source>
        <dbReference type="PROSITE-ProRule" id="PRU00169"/>
    </source>
</evidence>
<gene>
    <name evidence="3" type="ORF">MUY27_20355</name>
</gene>
<dbReference type="GO" id="GO:0000160">
    <property type="term" value="P:phosphorelay signal transduction system"/>
    <property type="evidence" value="ECO:0007669"/>
    <property type="project" value="InterPro"/>
</dbReference>
<dbReference type="Gene3D" id="3.40.50.2300">
    <property type="match status" value="1"/>
</dbReference>
<dbReference type="Proteomes" id="UP001139450">
    <property type="component" value="Unassembled WGS sequence"/>
</dbReference>
<name>A0A9X1X6Z6_9SPHI</name>
<dbReference type="AlphaFoldDB" id="A0A9X1X6Z6"/>
<comment type="caution">
    <text evidence="3">The sequence shown here is derived from an EMBL/GenBank/DDBJ whole genome shotgun (WGS) entry which is preliminary data.</text>
</comment>
<proteinExistence type="predicted"/>
<protein>
    <recommendedName>
        <fullName evidence="2">Response regulatory domain-containing protein</fullName>
    </recommendedName>
</protein>
<comment type="caution">
    <text evidence="1">Lacks conserved residue(s) required for the propagation of feature annotation.</text>
</comment>
<dbReference type="PROSITE" id="PS50110">
    <property type="entry name" value="RESPONSE_REGULATORY"/>
    <property type="match status" value="1"/>
</dbReference>
<dbReference type="EMBL" id="JALJEJ010000018">
    <property type="protein sequence ID" value="MCJ8212081.1"/>
    <property type="molecule type" value="Genomic_DNA"/>
</dbReference>
<evidence type="ECO:0000313" key="4">
    <source>
        <dbReference type="Proteomes" id="UP001139450"/>
    </source>
</evidence>
<organism evidence="3 4">
    <name type="scientific">Mucilaginibacter straminoryzae</name>
    <dbReference type="NCBI Taxonomy" id="2932774"/>
    <lineage>
        <taxon>Bacteria</taxon>
        <taxon>Pseudomonadati</taxon>
        <taxon>Bacteroidota</taxon>
        <taxon>Sphingobacteriia</taxon>
        <taxon>Sphingobacteriales</taxon>
        <taxon>Sphingobacteriaceae</taxon>
        <taxon>Mucilaginibacter</taxon>
    </lineage>
</organism>
<evidence type="ECO:0000313" key="3">
    <source>
        <dbReference type="EMBL" id="MCJ8212081.1"/>
    </source>
</evidence>
<sequence length="68" mass="7588">MAEMDSLQLTRRSIAYQADLRVLVLTFYPLRAIEHRALAAGAKRCLSKDSDVDELLDAIRVIHATSST</sequence>
<keyword evidence="4" id="KW-1185">Reference proteome</keyword>
<evidence type="ECO:0000259" key="2">
    <source>
        <dbReference type="PROSITE" id="PS50110"/>
    </source>
</evidence>
<accession>A0A9X1X6Z6</accession>
<reference evidence="3" key="1">
    <citation type="submission" date="2022-04" db="EMBL/GenBank/DDBJ databases">
        <title>Mucilaginibacter sp. RS28 isolated from freshwater.</title>
        <authorList>
            <person name="Ko S.-R."/>
        </authorList>
    </citation>
    <scope>NUCLEOTIDE SEQUENCE</scope>
    <source>
        <strain evidence="3">RS28</strain>
    </source>
</reference>
<feature type="domain" description="Response regulatory" evidence="2">
    <location>
        <begin position="1"/>
        <end position="63"/>
    </location>
</feature>
<dbReference type="SUPFAM" id="SSF52172">
    <property type="entry name" value="CheY-like"/>
    <property type="match status" value="1"/>
</dbReference>
<dbReference type="InterPro" id="IPR011006">
    <property type="entry name" value="CheY-like_superfamily"/>
</dbReference>
<dbReference type="InterPro" id="IPR001789">
    <property type="entry name" value="Sig_transdc_resp-reg_receiver"/>
</dbReference>